<evidence type="ECO:0000256" key="2">
    <source>
        <dbReference type="SAM" id="Phobius"/>
    </source>
</evidence>
<keyword evidence="2" id="KW-0812">Transmembrane</keyword>
<accession>L1J8B1</accession>
<evidence type="ECO:0000313" key="5">
    <source>
        <dbReference type="EnsemblProtists" id="EKX44587"/>
    </source>
</evidence>
<dbReference type="InterPro" id="IPR036034">
    <property type="entry name" value="PDZ_sf"/>
</dbReference>
<feature type="region of interest" description="Disordered" evidence="1">
    <location>
        <begin position="184"/>
        <end position="223"/>
    </location>
</feature>
<dbReference type="EnsemblProtists" id="EKX44587">
    <property type="protein sequence ID" value="EKX44587"/>
    <property type="gene ID" value="GUITHDRAFT_152906"/>
</dbReference>
<dbReference type="HOGENOM" id="CLU_1242148_0_0_1"/>
<dbReference type="SUPFAM" id="SSF50156">
    <property type="entry name" value="PDZ domain-like"/>
    <property type="match status" value="1"/>
</dbReference>
<feature type="compositionally biased region" description="Low complexity" evidence="1">
    <location>
        <begin position="199"/>
        <end position="209"/>
    </location>
</feature>
<dbReference type="OMA" id="MIACTRM"/>
<feature type="domain" description="PDZ" evidence="3">
    <location>
        <begin position="72"/>
        <end position="133"/>
    </location>
</feature>
<feature type="compositionally biased region" description="Polar residues" evidence="1">
    <location>
        <begin position="187"/>
        <end position="198"/>
    </location>
</feature>
<evidence type="ECO:0000313" key="4">
    <source>
        <dbReference type="EMBL" id="EKX44587.1"/>
    </source>
</evidence>
<gene>
    <name evidence="4" type="ORF">GUITHDRAFT_152906</name>
</gene>
<evidence type="ECO:0000259" key="3">
    <source>
        <dbReference type="PROSITE" id="PS50106"/>
    </source>
</evidence>
<dbReference type="KEGG" id="gtt:GUITHDRAFT_152906"/>
<dbReference type="InterPro" id="IPR001478">
    <property type="entry name" value="PDZ"/>
</dbReference>
<keyword evidence="2" id="KW-1133">Transmembrane helix</keyword>
<evidence type="ECO:0000256" key="1">
    <source>
        <dbReference type="SAM" id="MobiDB-lite"/>
    </source>
</evidence>
<keyword evidence="6" id="KW-1185">Reference proteome</keyword>
<dbReference type="RefSeq" id="XP_005831567.1">
    <property type="nucleotide sequence ID" value="XM_005831510.1"/>
</dbReference>
<organism evidence="4">
    <name type="scientific">Guillardia theta (strain CCMP2712)</name>
    <name type="common">Cryptophyte</name>
    <dbReference type="NCBI Taxonomy" id="905079"/>
    <lineage>
        <taxon>Eukaryota</taxon>
        <taxon>Cryptophyceae</taxon>
        <taxon>Pyrenomonadales</taxon>
        <taxon>Geminigeraceae</taxon>
        <taxon>Guillardia</taxon>
    </lineage>
</organism>
<dbReference type="OrthoDB" id="273181at2759"/>
<dbReference type="AlphaFoldDB" id="L1J8B1"/>
<dbReference type="Proteomes" id="UP000011087">
    <property type="component" value="Unassembled WGS sequence"/>
</dbReference>
<dbReference type="Gene3D" id="2.30.42.10">
    <property type="match status" value="1"/>
</dbReference>
<sequence>MRKEHRRGVRGGVLASLSPLLLSQNFFTLSLLFLSWICAPSQGFSVSPKFHLAREASSTRSLRRLGIWRTLRADVTVTLKTPLGIVFEEIEAGQPKGLFVKEILSGGNADRNGQILVGDKLVATSAVILDSTTKPIIGIGGAANTNWKRTMIPCGSMDFENVMAAIKSNSGRYGYDDVRITVRRTDQSVPRSTTTIQRSSATEETASSSPDLPLKTPVDEWKR</sequence>
<dbReference type="EMBL" id="JH993003">
    <property type="protein sequence ID" value="EKX44587.1"/>
    <property type="molecule type" value="Genomic_DNA"/>
</dbReference>
<dbReference type="PROSITE" id="PS50106">
    <property type="entry name" value="PDZ"/>
    <property type="match status" value="1"/>
</dbReference>
<dbReference type="eggNOG" id="ENOG502S2IK">
    <property type="taxonomic scope" value="Eukaryota"/>
</dbReference>
<name>L1J8B1_GUITC</name>
<dbReference type="PaxDb" id="55529-EKX44587"/>
<feature type="transmembrane region" description="Helical" evidence="2">
    <location>
        <begin position="12"/>
        <end position="37"/>
    </location>
</feature>
<reference evidence="5" key="3">
    <citation type="submission" date="2015-06" db="UniProtKB">
        <authorList>
            <consortium name="EnsemblProtists"/>
        </authorList>
    </citation>
    <scope>IDENTIFICATION</scope>
</reference>
<protein>
    <recommendedName>
        <fullName evidence="3">PDZ domain-containing protein</fullName>
    </recommendedName>
</protein>
<reference evidence="6" key="2">
    <citation type="submission" date="2012-11" db="EMBL/GenBank/DDBJ databases">
        <authorList>
            <person name="Kuo A."/>
            <person name="Curtis B.A."/>
            <person name="Tanifuji G."/>
            <person name="Burki F."/>
            <person name="Gruber A."/>
            <person name="Irimia M."/>
            <person name="Maruyama S."/>
            <person name="Arias M.C."/>
            <person name="Ball S.G."/>
            <person name="Gile G.H."/>
            <person name="Hirakawa Y."/>
            <person name="Hopkins J.F."/>
            <person name="Rensing S.A."/>
            <person name="Schmutz J."/>
            <person name="Symeonidi A."/>
            <person name="Elias M."/>
            <person name="Eveleigh R.J."/>
            <person name="Herman E.K."/>
            <person name="Klute M.J."/>
            <person name="Nakayama T."/>
            <person name="Obornik M."/>
            <person name="Reyes-Prieto A."/>
            <person name="Armbrust E.V."/>
            <person name="Aves S.J."/>
            <person name="Beiko R.G."/>
            <person name="Coutinho P."/>
            <person name="Dacks J.B."/>
            <person name="Durnford D.G."/>
            <person name="Fast N.M."/>
            <person name="Green B.R."/>
            <person name="Grisdale C."/>
            <person name="Hempe F."/>
            <person name="Henrissat B."/>
            <person name="Hoppner M.P."/>
            <person name="Ishida K.-I."/>
            <person name="Kim E."/>
            <person name="Koreny L."/>
            <person name="Kroth P.G."/>
            <person name="Liu Y."/>
            <person name="Malik S.-B."/>
            <person name="Maier U.G."/>
            <person name="McRose D."/>
            <person name="Mock T."/>
            <person name="Neilson J.A."/>
            <person name="Onodera N.T."/>
            <person name="Poole A.M."/>
            <person name="Pritham E.J."/>
            <person name="Richards T.A."/>
            <person name="Rocap G."/>
            <person name="Roy S.W."/>
            <person name="Sarai C."/>
            <person name="Schaack S."/>
            <person name="Shirato S."/>
            <person name="Slamovits C.H."/>
            <person name="Spencer D.F."/>
            <person name="Suzuki S."/>
            <person name="Worden A.Z."/>
            <person name="Zauner S."/>
            <person name="Barry K."/>
            <person name="Bell C."/>
            <person name="Bharti A.K."/>
            <person name="Crow J.A."/>
            <person name="Grimwood J."/>
            <person name="Kramer R."/>
            <person name="Lindquist E."/>
            <person name="Lucas S."/>
            <person name="Salamov A."/>
            <person name="McFadden G.I."/>
            <person name="Lane C.E."/>
            <person name="Keeling P.J."/>
            <person name="Gray M.W."/>
            <person name="Grigoriev I.V."/>
            <person name="Archibald J.M."/>
        </authorList>
    </citation>
    <scope>NUCLEOTIDE SEQUENCE</scope>
    <source>
        <strain evidence="6">CCMP2712</strain>
    </source>
</reference>
<proteinExistence type="predicted"/>
<evidence type="ECO:0000313" key="6">
    <source>
        <dbReference type="Proteomes" id="UP000011087"/>
    </source>
</evidence>
<keyword evidence="2" id="KW-0472">Membrane</keyword>
<reference evidence="4 6" key="1">
    <citation type="journal article" date="2012" name="Nature">
        <title>Algal genomes reveal evolutionary mosaicism and the fate of nucleomorphs.</title>
        <authorList>
            <consortium name="DOE Joint Genome Institute"/>
            <person name="Curtis B.A."/>
            <person name="Tanifuji G."/>
            <person name="Burki F."/>
            <person name="Gruber A."/>
            <person name="Irimia M."/>
            <person name="Maruyama S."/>
            <person name="Arias M.C."/>
            <person name="Ball S.G."/>
            <person name="Gile G.H."/>
            <person name="Hirakawa Y."/>
            <person name="Hopkins J.F."/>
            <person name="Kuo A."/>
            <person name="Rensing S.A."/>
            <person name="Schmutz J."/>
            <person name="Symeonidi A."/>
            <person name="Elias M."/>
            <person name="Eveleigh R.J."/>
            <person name="Herman E.K."/>
            <person name="Klute M.J."/>
            <person name="Nakayama T."/>
            <person name="Obornik M."/>
            <person name="Reyes-Prieto A."/>
            <person name="Armbrust E.V."/>
            <person name="Aves S.J."/>
            <person name="Beiko R.G."/>
            <person name="Coutinho P."/>
            <person name="Dacks J.B."/>
            <person name="Durnford D.G."/>
            <person name="Fast N.M."/>
            <person name="Green B.R."/>
            <person name="Grisdale C.J."/>
            <person name="Hempel F."/>
            <person name="Henrissat B."/>
            <person name="Hoppner M.P."/>
            <person name="Ishida K."/>
            <person name="Kim E."/>
            <person name="Koreny L."/>
            <person name="Kroth P.G."/>
            <person name="Liu Y."/>
            <person name="Malik S.B."/>
            <person name="Maier U.G."/>
            <person name="McRose D."/>
            <person name="Mock T."/>
            <person name="Neilson J.A."/>
            <person name="Onodera N.T."/>
            <person name="Poole A.M."/>
            <person name="Pritham E.J."/>
            <person name="Richards T.A."/>
            <person name="Rocap G."/>
            <person name="Roy S.W."/>
            <person name="Sarai C."/>
            <person name="Schaack S."/>
            <person name="Shirato S."/>
            <person name="Slamovits C.H."/>
            <person name="Spencer D.F."/>
            <person name="Suzuki S."/>
            <person name="Worden A.Z."/>
            <person name="Zauner S."/>
            <person name="Barry K."/>
            <person name="Bell C."/>
            <person name="Bharti A.K."/>
            <person name="Crow J.A."/>
            <person name="Grimwood J."/>
            <person name="Kramer R."/>
            <person name="Lindquist E."/>
            <person name="Lucas S."/>
            <person name="Salamov A."/>
            <person name="McFadden G.I."/>
            <person name="Lane C.E."/>
            <person name="Keeling P.J."/>
            <person name="Gray M.W."/>
            <person name="Grigoriev I.V."/>
            <person name="Archibald J.M."/>
        </authorList>
    </citation>
    <scope>NUCLEOTIDE SEQUENCE</scope>
    <source>
        <strain evidence="4 6">CCMP2712</strain>
    </source>
</reference>
<dbReference type="GeneID" id="17301260"/>